<dbReference type="PANTHER" id="PTHR44590">
    <property type="entry name" value="CARBOXYLIC ESTER HYDROLASE-RELATED"/>
    <property type="match status" value="1"/>
</dbReference>
<feature type="non-terminal residue" evidence="2">
    <location>
        <position position="1"/>
    </location>
</feature>
<dbReference type="Pfam" id="PF00135">
    <property type="entry name" value="COesterase"/>
    <property type="match status" value="1"/>
</dbReference>
<dbReference type="SUPFAM" id="SSF53474">
    <property type="entry name" value="alpha/beta-Hydrolases"/>
    <property type="match status" value="1"/>
</dbReference>
<protein>
    <recommendedName>
        <fullName evidence="1">Carboxylesterase type B domain-containing protein</fullName>
    </recommendedName>
</protein>
<proteinExistence type="predicted"/>
<sequence>CHSRHPSRIVTIKCGPVQGTRIISEGELRVDAFLGIPFAEPPVGQLRFRKPVPPRPWTGVRQCTKFARRCVQKDY</sequence>
<dbReference type="Gene3D" id="3.40.50.1820">
    <property type="entry name" value="alpha/beta hydrolase"/>
    <property type="match status" value="1"/>
</dbReference>
<evidence type="ECO:0000259" key="1">
    <source>
        <dbReference type="Pfam" id="PF00135"/>
    </source>
</evidence>
<name>A0AAV5T8J2_9BILA</name>
<dbReference type="PANTHER" id="PTHR44590:SF3">
    <property type="entry name" value="CARBOXYLESTERASE TYPE B DOMAIN-CONTAINING PROTEIN"/>
    <property type="match status" value="1"/>
</dbReference>
<dbReference type="InterPro" id="IPR002018">
    <property type="entry name" value="CarbesteraseB"/>
</dbReference>
<dbReference type="Proteomes" id="UP001432027">
    <property type="component" value="Unassembled WGS sequence"/>
</dbReference>
<dbReference type="InterPro" id="IPR029058">
    <property type="entry name" value="AB_hydrolase_fold"/>
</dbReference>
<evidence type="ECO:0000313" key="3">
    <source>
        <dbReference type="Proteomes" id="UP001432027"/>
    </source>
</evidence>
<gene>
    <name evidence="2" type="ORF">PENTCL1PPCAC_11318</name>
</gene>
<evidence type="ECO:0000313" key="2">
    <source>
        <dbReference type="EMBL" id="GMS89143.1"/>
    </source>
</evidence>
<dbReference type="EMBL" id="BTSX01000003">
    <property type="protein sequence ID" value="GMS89143.1"/>
    <property type="molecule type" value="Genomic_DNA"/>
</dbReference>
<feature type="domain" description="Carboxylesterase type B" evidence="1">
    <location>
        <begin position="7"/>
        <end position="74"/>
    </location>
</feature>
<feature type="non-terminal residue" evidence="2">
    <location>
        <position position="75"/>
    </location>
</feature>
<dbReference type="AlphaFoldDB" id="A0AAV5T8J2"/>
<keyword evidence="3" id="KW-1185">Reference proteome</keyword>
<accession>A0AAV5T8J2</accession>
<reference evidence="2" key="1">
    <citation type="submission" date="2023-10" db="EMBL/GenBank/DDBJ databases">
        <title>Genome assembly of Pristionchus species.</title>
        <authorList>
            <person name="Yoshida K."/>
            <person name="Sommer R.J."/>
        </authorList>
    </citation>
    <scope>NUCLEOTIDE SEQUENCE</scope>
    <source>
        <strain evidence="2">RS0144</strain>
    </source>
</reference>
<comment type="caution">
    <text evidence="2">The sequence shown here is derived from an EMBL/GenBank/DDBJ whole genome shotgun (WGS) entry which is preliminary data.</text>
</comment>
<organism evidence="2 3">
    <name type="scientific">Pristionchus entomophagus</name>
    <dbReference type="NCBI Taxonomy" id="358040"/>
    <lineage>
        <taxon>Eukaryota</taxon>
        <taxon>Metazoa</taxon>
        <taxon>Ecdysozoa</taxon>
        <taxon>Nematoda</taxon>
        <taxon>Chromadorea</taxon>
        <taxon>Rhabditida</taxon>
        <taxon>Rhabditina</taxon>
        <taxon>Diplogasteromorpha</taxon>
        <taxon>Diplogasteroidea</taxon>
        <taxon>Neodiplogasteridae</taxon>
        <taxon>Pristionchus</taxon>
    </lineage>
</organism>